<dbReference type="HOGENOM" id="CLU_520899_0_0_1"/>
<sequence length="523" mass="59442">MSASYFQFLCQETGLQRRLHAGLQTSYVDIVDYSSLYIPIRDYRDRSSPGAKCPKGRIININCNRTLQDSFPSVNSRAPAFVPAVPGDKILVSPRIQLIASRTLWHSFSLLQIRLFRTQRTGSRLLVTCFLCHFPTSDNLRFNLAHAIGFGDTHYATMDNNNWDMHAHQHQSRQHPQQQHTYQQRSQSMSIPASQFSTSAHYSTPGDYSQQHNYDRRHPSAYQTPLPPLQVNPSSFTHSDMPLNLPSSSLPGAQQQPLLTRNDRHRTQSVALTSIGQREQGYASSSGYPRMAHRSNTTYGSEATVPISRHTHASGAAARSWAYQGGEPLPPPVEPQVPYISSAMSQYQHQPMGVPSRQMPPLSELDRRPVAEEVPQPRPKPHVCEQCGAAFSRAHDLKRHIETHKVSLEPRRGPTTQMSNLYKSVFSKRCITTTSEYGSMRRRPSRHVPLIPLMYYSFQLSLSLVFWHLDPLVIGGFHDVLRLFHRRKVMVALNRVEYWESRWDANASGQSTQFNTYELADPL</sequence>
<dbReference type="PROSITE" id="PS00028">
    <property type="entry name" value="ZINC_FINGER_C2H2_1"/>
    <property type="match status" value="1"/>
</dbReference>
<evidence type="ECO:0000313" key="11">
    <source>
        <dbReference type="Proteomes" id="UP000011668"/>
    </source>
</evidence>
<dbReference type="InterPro" id="IPR013087">
    <property type="entry name" value="Znf_C2H2_type"/>
</dbReference>
<feature type="compositionally biased region" description="Low complexity" evidence="8">
    <location>
        <begin position="174"/>
        <end position="188"/>
    </location>
</feature>
<dbReference type="AlphaFoldDB" id="L8WMI1"/>
<keyword evidence="4 7" id="KW-0863">Zinc-finger</keyword>
<dbReference type="PROSITE" id="PS50157">
    <property type="entry name" value="ZINC_FINGER_C2H2_2"/>
    <property type="match status" value="1"/>
</dbReference>
<feature type="domain" description="C2H2-type" evidence="9">
    <location>
        <begin position="382"/>
        <end position="404"/>
    </location>
</feature>
<keyword evidence="3" id="KW-0677">Repeat</keyword>
<evidence type="ECO:0000256" key="6">
    <source>
        <dbReference type="ARBA" id="ARBA00023242"/>
    </source>
</evidence>
<evidence type="ECO:0000256" key="7">
    <source>
        <dbReference type="PROSITE-ProRule" id="PRU00042"/>
    </source>
</evidence>
<dbReference type="GO" id="GO:0008270">
    <property type="term" value="F:zinc ion binding"/>
    <property type="evidence" value="ECO:0007669"/>
    <property type="project" value="UniProtKB-KW"/>
</dbReference>
<dbReference type="Proteomes" id="UP000011668">
    <property type="component" value="Unassembled WGS sequence"/>
</dbReference>
<dbReference type="OrthoDB" id="8922241at2759"/>
<evidence type="ECO:0000256" key="1">
    <source>
        <dbReference type="ARBA" id="ARBA00004123"/>
    </source>
</evidence>
<evidence type="ECO:0000256" key="5">
    <source>
        <dbReference type="ARBA" id="ARBA00022833"/>
    </source>
</evidence>
<comment type="caution">
    <text evidence="10">The sequence shown here is derived from an EMBL/GenBank/DDBJ whole genome shotgun (WGS) entry which is preliminary data.</text>
</comment>
<evidence type="ECO:0000256" key="3">
    <source>
        <dbReference type="ARBA" id="ARBA00022737"/>
    </source>
</evidence>
<feature type="region of interest" description="Disordered" evidence="8">
    <location>
        <begin position="166"/>
        <end position="243"/>
    </location>
</feature>
<evidence type="ECO:0000256" key="8">
    <source>
        <dbReference type="SAM" id="MobiDB-lite"/>
    </source>
</evidence>
<dbReference type="InterPro" id="IPR036236">
    <property type="entry name" value="Znf_C2H2_sf"/>
</dbReference>
<proteinExistence type="predicted"/>
<comment type="subcellular location">
    <subcellularLocation>
        <location evidence="1">Nucleus</location>
    </subcellularLocation>
</comment>
<name>L8WMI1_THACA</name>
<feature type="compositionally biased region" description="Polar residues" evidence="8">
    <location>
        <begin position="189"/>
        <end position="212"/>
    </location>
</feature>
<dbReference type="FunFam" id="3.30.160.60:FF:000145">
    <property type="entry name" value="Zinc finger protein 574"/>
    <property type="match status" value="1"/>
</dbReference>
<evidence type="ECO:0000256" key="2">
    <source>
        <dbReference type="ARBA" id="ARBA00022723"/>
    </source>
</evidence>
<keyword evidence="2" id="KW-0479">Metal-binding</keyword>
<keyword evidence="11" id="KW-1185">Reference proteome</keyword>
<dbReference type="Gene3D" id="3.30.160.60">
    <property type="entry name" value="Classic Zinc Finger"/>
    <property type="match status" value="1"/>
</dbReference>
<dbReference type="GO" id="GO:0005634">
    <property type="term" value="C:nucleus"/>
    <property type="evidence" value="ECO:0007669"/>
    <property type="project" value="UniProtKB-SubCell"/>
</dbReference>
<dbReference type="EMBL" id="AFRT01001896">
    <property type="protein sequence ID" value="ELU39165.1"/>
    <property type="molecule type" value="Genomic_DNA"/>
</dbReference>
<organism evidence="10 11">
    <name type="scientific">Thanatephorus cucumeris (strain AG1-IA)</name>
    <name type="common">Rice sheath blight fungus</name>
    <name type="synonym">Rhizoctonia solani</name>
    <dbReference type="NCBI Taxonomy" id="983506"/>
    <lineage>
        <taxon>Eukaryota</taxon>
        <taxon>Fungi</taxon>
        <taxon>Dikarya</taxon>
        <taxon>Basidiomycota</taxon>
        <taxon>Agaricomycotina</taxon>
        <taxon>Agaricomycetes</taxon>
        <taxon>Cantharellales</taxon>
        <taxon>Ceratobasidiaceae</taxon>
        <taxon>Rhizoctonia</taxon>
        <taxon>Rhizoctonia solani AG-1</taxon>
    </lineage>
</organism>
<gene>
    <name evidence="10" type="ORF">AG1IA_06809</name>
</gene>
<evidence type="ECO:0000259" key="9">
    <source>
        <dbReference type="PROSITE" id="PS50157"/>
    </source>
</evidence>
<protein>
    <submittedName>
        <fullName evidence="10">Zf-C2H2 domain-containing protein</fullName>
    </submittedName>
</protein>
<keyword evidence="6" id="KW-0539">Nucleus</keyword>
<evidence type="ECO:0000313" key="10">
    <source>
        <dbReference type="EMBL" id="ELU39165.1"/>
    </source>
</evidence>
<accession>L8WMI1</accession>
<reference evidence="10 11" key="1">
    <citation type="journal article" date="2013" name="Nat. Commun.">
        <title>The evolution and pathogenic mechanisms of the rice sheath blight pathogen.</title>
        <authorList>
            <person name="Zheng A."/>
            <person name="Lin R."/>
            <person name="Xu L."/>
            <person name="Qin P."/>
            <person name="Tang C."/>
            <person name="Ai P."/>
            <person name="Zhang D."/>
            <person name="Liu Y."/>
            <person name="Sun Z."/>
            <person name="Feng H."/>
            <person name="Wang Y."/>
            <person name="Chen Y."/>
            <person name="Liang X."/>
            <person name="Fu R."/>
            <person name="Li Q."/>
            <person name="Zhang J."/>
            <person name="Yu X."/>
            <person name="Xie Z."/>
            <person name="Ding L."/>
            <person name="Guan P."/>
            <person name="Tang J."/>
            <person name="Liang Y."/>
            <person name="Wang S."/>
            <person name="Deng Q."/>
            <person name="Li S."/>
            <person name="Zhu J."/>
            <person name="Wang L."/>
            <person name="Liu H."/>
            <person name="Li P."/>
        </authorList>
    </citation>
    <scope>NUCLEOTIDE SEQUENCE [LARGE SCALE GENOMIC DNA]</scope>
    <source>
        <strain evidence="11">AG-1 IA</strain>
    </source>
</reference>
<dbReference type="SMART" id="SM00355">
    <property type="entry name" value="ZnF_C2H2"/>
    <property type="match status" value="1"/>
</dbReference>
<dbReference type="SUPFAM" id="SSF57667">
    <property type="entry name" value="beta-beta-alpha zinc fingers"/>
    <property type="match status" value="1"/>
</dbReference>
<evidence type="ECO:0000256" key="4">
    <source>
        <dbReference type="ARBA" id="ARBA00022771"/>
    </source>
</evidence>
<dbReference type="STRING" id="983506.L8WMI1"/>
<keyword evidence="5" id="KW-0862">Zinc</keyword>